<gene>
    <name evidence="1" type="ORF">QAD02_023388</name>
</gene>
<evidence type="ECO:0000313" key="1">
    <source>
        <dbReference type="EMBL" id="KAJ8687594.1"/>
    </source>
</evidence>
<evidence type="ECO:0000313" key="2">
    <source>
        <dbReference type="Proteomes" id="UP001239111"/>
    </source>
</evidence>
<dbReference type="EMBL" id="CM056741">
    <property type="protein sequence ID" value="KAJ8687594.1"/>
    <property type="molecule type" value="Genomic_DNA"/>
</dbReference>
<accession>A0ACC2PVG4</accession>
<reference evidence="1" key="1">
    <citation type="submission" date="2023-04" db="EMBL/GenBank/DDBJ databases">
        <title>A chromosome-level genome assembly of the parasitoid wasp Eretmocerus hayati.</title>
        <authorList>
            <person name="Zhong Y."/>
            <person name="Liu S."/>
            <person name="Liu Y."/>
        </authorList>
    </citation>
    <scope>NUCLEOTIDE SEQUENCE</scope>
    <source>
        <strain evidence="1">ZJU_SS_LIU_2023</strain>
    </source>
</reference>
<keyword evidence="2" id="KW-1185">Reference proteome</keyword>
<name>A0ACC2PVG4_9HYME</name>
<dbReference type="Proteomes" id="UP001239111">
    <property type="component" value="Chromosome 1"/>
</dbReference>
<protein>
    <submittedName>
        <fullName evidence="1">Uncharacterized protein</fullName>
    </submittedName>
</protein>
<organism evidence="1 2">
    <name type="scientific">Eretmocerus hayati</name>
    <dbReference type="NCBI Taxonomy" id="131215"/>
    <lineage>
        <taxon>Eukaryota</taxon>
        <taxon>Metazoa</taxon>
        <taxon>Ecdysozoa</taxon>
        <taxon>Arthropoda</taxon>
        <taxon>Hexapoda</taxon>
        <taxon>Insecta</taxon>
        <taxon>Pterygota</taxon>
        <taxon>Neoptera</taxon>
        <taxon>Endopterygota</taxon>
        <taxon>Hymenoptera</taxon>
        <taxon>Apocrita</taxon>
        <taxon>Proctotrupomorpha</taxon>
        <taxon>Chalcidoidea</taxon>
        <taxon>Aphelinidae</taxon>
        <taxon>Aphelininae</taxon>
        <taxon>Eretmocerus</taxon>
    </lineage>
</organism>
<proteinExistence type="predicted"/>
<sequence length="126" mass="14502">MDADFAACLAKRNVTRGILLEQRDFEEQFKQLDKDNDPALGCVMACIMERSKQLENGIIDRTKVIEYSKGRFSRLEMPVIPEEYLTCIDNANKIPNVCEKSLSFERCIRSTDWHVKKIKDGVTGNR</sequence>
<comment type="caution">
    <text evidence="1">The sequence shown here is derived from an EMBL/GenBank/DDBJ whole genome shotgun (WGS) entry which is preliminary data.</text>
</comment>